<name>A0ACD0P1L1_9BASI</name>
<proteinExistence type="predicted"/>
<evidence type="ECO:0000313" key="1">
    <source>
        <dbReference type="EMBL" id="PWN52043.1"/>
    </source>
</evidence>
<keyword evidence="2" id="KW-1185">Reference proteome</keyword>
<dbReference type="Proteomes" id="UP000245626">
    <property type="component" value="Unassembled WGS sequence"/>
</dbReference>
<sequence>MPVPFEAIIPMGLVVVMFGVTGTGFSLAKRMTNEGKPARHSLDDWERMMMNRDERLTGTPRGQSMNPTAPKEFATNSAWQTEKLA</sequence>
<dbReference type="EMBL" id="KZ819800">
    <property type="protein sequence ID" value="PWN52043.1"/>
    <property type="molecule type" value="Genomic_DNA"/>
</dbReference>
<evidence type="ECO:0000313" key="2">
    <source>
        <dbReference type="Proteomes" id="UP000245626"/>
    </source>
</evidence>
<reference evidence="1 2" key="1">
    <citation type="journal article" date="2018" name="Mol. Biol. Evol.">
        <title>Broad Genomic Sampling Reveals a Smut Pathogenic Ancestry of the Fungal Clade Ustilaginomycotina.</title>
        <authorList>
            <person name="Kijpornyongpan T."/>
            <person name="Mondo S.J."/>
            <person name="Barry K."/>
            <person name="Sandor L."/>
            <person name="Lee J."/>
            <person name="Lipzen A."/>
            <person name="Pangilinan J."/>
            <person name="LaButti K."/>
            <person name="Hainaut M."/>
            <person name="Henrissat B."/>
            <person name="Grigoriev I.V."/>
            <person name="Spatafora J.W."/>
            <person name="Aime M.C."/>
        </authorList>
    </citation>
    <scope>NUCLEOTIDE SEQUENCE [LARGE SCALE GENOMIC DNA]</scope>
    <source>
        <strain evidence="1 2">SA 807</strain>
    </source>
</reference>
<accession>A0ACD0P1L1</accession>
<protein>
    <submittedName>
        <fullName evidence="1">Uncharacterized protein</fullName>
    </submittedName>
</protein>
<gene>
    <name evidence="1" type="ORF">IE53DRAFT_373775</name>
</gene>
<organism evidence="1 2">
    <name type="scientific">Violaceomyces palustris</name>
    <dbReference type="NCBI Taxonomy" id="1673888"/>
    <lineage>
        <taxon>Eukaryota</taxon>
        <taxon>Fungi</taxon>
        <taxon>Dikarya</taxon>
        <taxon>Basidiomycota</taxon>
        <taxon>Ustilaginomycotina</taxon>
        <taxon>Ustilaginomycetes</taxon>
        <taxon>Violaceomycetales</taxon>
        <taxon>Violaceomycetaceae</taxon>
        <taxon>Violaceomyces</taxon>
    </lineage>
</organism>